<evidence type="ECO:0000313" key="2">
    <source>
        <dbReference type="Proteomes" id="UP000222975"/>
    </source>
</evidence>
<sequence length="379" mass="42420">MSMIVKITSGEDKADNNVSKGFELIPVAAGMRTAFERDEQSRAWFKLFNTDAEGIEQQLLTRQVLGNVYVMEAGKTIASFSSADISDIRTSAEGTVFLSSPANGISNQPYTEPAISELNILGYNDRLHDYTQLPFITSEEVNDARVFKFHANLGPEVWYVNADKEWQLHEQATLNHRQSGAVPGERVDVEELAAEIINIVFGTITDPGADDKTMFAKALAAAVITAHEQNAGDYMGLELLSDIRVPFGRLKALEEYLRVCKYPVTTQFRTEGTHILGYRVRAYEPINDILPGTELLLQRLKGEQKGLIKNLVDKIVKYYRADCTVVPVEPNLVFDALEDRALIEEFRRLLKIQLDFIMNDDGHCHTAVISYPSIIRMGA</sequence>
<evidence type="ECO:0000313" key="1">
    <source>
        <dbReference type="EMBL" id="ANH51663.1"/>
    </source>
</evidence>
<accession>A0A173GDM4</accession>
<dbReference type="EMBL" id="KU886223">
    <property type="protein sequence ID" value="ANH51663.1"/>
    <property type="molecule type" value="Genomic_DNA"/>
</dbReference>
<name>A0A173GDM4_9CAUD</name>
<dbReference type="Proteomes" id="UP000222975">
    <property type="component" value="Segment"/>
</dbReference>
<proteinExistence type="predicted"/>
<protein>
    <submittedName>
        <fullName evidence="1">Uncharacterized protein</fullName>
    </submittedName>
</protein>
<keyword evidence="2" id="KW-1185">Reference proteome</keyword>
<organism evidence="1 2">
    <name type="scientific">Erwinia phage vB_EamM_Simmy50</name>
    <dbReference type="NCBI Taxonomy" id="1815988"/>
    <lineage>
        <taxon>Viruses</taxon>
        <taxon>Duplodnaviria</taxon>
        <taxon>Heunggongvirae</taxon>
        <taxon>Uroviricota</taxon>
        <taxon>Caudoviricetes</taxon>
        <taxon>Chimalliviridae</taxon>
        <taxon>Agricanvirus</taxon>
        <taxon>Agricanvirus simmy50</taxon>
    </lineage>
</organism>
<gene>
    <name evidence="1" type="ORF">SIMMY50_201</name>
</gene>
<reference evidence="2" key="1">
    <citation type="submission" date="2016-03" db="EMBL/GenBank/DDBJ databases">
        <authorList>
            <person name="Sharma R."/>
            <person name="Simister A.R."/>
            <person name="Berg J.A."/>
            <person name="Jensen G.L."/>
            <person name="Keele B.R."/>
            <person name="Ward M.E.H."/>
            <person name="Breakwell D.P."/>
            <person name="Hope S."/>
            <person name="Grose J.H."/>
        </authorList>
    </citation>
    <scope>NUCLEOTIDE SEQUENCE [LARGE SCALE GENOMIC DNA]</scope>
</reference>